<name>A0ABR2VVB0_9FUNG</name>
<keyword evidence="7" id="KW-1185">Reference proteome</keyword>
<dbReference type="PANTHER" id="PTHR10963">
    <property type="entry name" value="GLYCOSYL HYDROLASE-RELATED"/>
    <property type="match status" value="1"/>
</dbReference>
<proteinExistence type="predicted"/>
<evidence type="ECO:0000256" key="2">
    <source>
        <dbReference type="ARBA" id="ARBA00022801"/>
    </source>
</evidence>
<evidence type="ECO:0000313" key="7">
    <source>
        <dbReference type="Proteomes" id="UP001479436"/>
    </source>
</evidence>
<protein>
    <submittedName>
        <fullName evidence="6">Glycosidase CRH2</fullName>
    </submittedName>
</protein>
<dbReference type="GO" id="GO:0016798">
    <property type="term" value="F:hydrolase activity, acting on glycosyl bonds"/>
    <property type="evidence" value="ECO:0007669"/>
    <property type="project" value="UniProtKB-KW"/>
</dbReference>
<dbReference type="SUPFAM" id="SSF49899">
    <property type="entry name" value="Concanavalin A-like lectins/glucanases"/>
    <property type="match status" value="1"/>
</dbReference>
<feature type="signal peptide" evidence="4">
    <location>
        <begin position="1"/>
        <end position="21"/>
    </location>
</feature>
<dbReference type="InterPro" id="IPR008263">
    <property type="entry name" value="GH16_AS"/>
</dbReference>
<dbReference type="Gene3D" id="2.60.120.200">
    <property type="match status" value="1"/>
</dbReference>
<dbReference type="InterPro" id="IPR013320">
    <property type="entry name" value="ConA-like_dom_sf"/>
</dbReference>
<dbReference type="PANTHER" id="PTHR10963:SF22">
    <property type="entry name" value="GLYCOSIDASE CRH2-RELATED"/>
    <property type="match status" value="1"/>
</dbReference>
<feature type="domain" description="GH16" evidence="5">
    <location>
        <begin position="61"/>
        <end position="292"/>
    </location>
</feature>
<dbReference type="PROSITE" id="PS51257">
    <property type="entry name" value="PROKAR_LIPOPROTEIN"/>
    <property type="match status" value="1"/>
</dbReference>
<sequence>MAVKKLCILILLVLCINQATAGCANYHNGSICHESVPCCSGGYCNPLGHRCIANICDPSNSYSPNSCYPKPQCESFSDDFSKNDLIEFGVFNGNPNGDYHWYSNYTPSYAAIKNQELVLSMKLGNKTNKEHDREGFGATVSSIRWIQYGTVTAKVKTASVAPGVVTSFIIRSPEGDEIDFEWVGKSPNEVQTNYYYHEDLHDNRHSMSVSVNDNTARSFNEYQIQWEEESIKWYVNSKLARTLLRKNTTYDEKTKEHRYPSQLAQVQFGIWDSNSGGNGTMSWAGGPTNWSNPNTVFEAYFDDIKIECKHNGNQIQNFPIATVVTTTSTSTSFTSTSTVANASTTKSSLGQAADVRHKLVENSATSIQCCFTLLSLVYLLSNYMLNL</sequence>
<feature type="chain" id="PRO_5046617175" evidence="4">
    <location>
        <begin position="22"/>
        <end position="387"/>
    </location>
</feature>
<dbReference type="PROSITE" id="PS01034">
    <property type="entry name" value="GH16_1"/>
    <property type="match status" value="1"/>
</dbReference>
<keyword evidence="2" id="KW-0378">Hydrolase</keyword>
<gene>
    <name evidence="6" type="primary">UTR2_9</name>
    <name evidence="6" type="ORF">K7432_010524</name>
</gene>
<evidence type="ECO:0000313" key="6">
    <source>
        <dbReference type="EMBL" id="KAK9703857.1"/>
    </source>
</evidence>
<dbReference type="Proteomes" id="UP001479436">
    <property type="component" value="Unassembled WGS sequence"/>
</dbReference>
<keyword evidence="1 4" id="KW-0732">Signal</keyword>
<comment type="caution">
    <text evidence="6">The sequence shown here is derived from an EMBL/GenBank/DDBJ whole genome shotgun (WGS) entry which is preliminary data.</text>
</comment>
<evidence type="ECO:0000256" key="1">
    <source>
        <dbReference type="ARBA" id="ARBA00022729"/>
    </source>
</evidence>
<reference evidence="6 7" key="1">
    <citation type="submission" date="2023-04" db="EMBL/GenBank/DDBJ databases">
        <title>Genome of Basidiobolus ranarum AG-B5.</title>
        <authorList>
            <person name="Stajich J.E."/>
            <person name="Carter-House D."/>
            <person name="Gryganskyi A."/>
        </authorList>
    </citation>
    <scope>NUCLEOTIDE SEQUENCE [LARGE SCALE GENOMIC DNA]</scope>
    <source>
        <strain evidence="6 7">AG-B5</strain>
    </source>
</reference>
<organism evidence="6 7">
    <name type="scientific">Basidiobolus ranarum</name>
    <dbReference type="NCBI Taxonomy" id="34480"/>
    <lineage>
        <taxon>Eukaryota</taxon>
        <taxon>Fungi</taxon>
        <taxon>Fungi incertae sedis</taxon>
        <taxon>Zoopagomycota</taxon>
        <taxon>Entomophthoromycotina</taxon>
        <taxon>Basidiobolomycetes</taxon>
        <taxon>Basidiobolales</taxon>
        <taxon>Basidiobolaceae</taxon>
        <taxon>Basidiobolus</taxon>
    </lineage>
</organism>
<accession>A0ABR2VVB0</accession>
<dbReference type="Pfam" id="PF00722">
    <property type="entry name" value="Glyco_hydro_16"/>
    <property type="match status" value="1"/>
</dbReference>
<dbReference type="EMBL" id="JASJQH010007606">
    <property type="protein sequence ID" value="KAK9703857.1"/>
    <property type="molecule type" value="Genomic_DNA"/>
</dbReference>
<evidence type="ECO:0000259" key="5">
    <source>
        <dbReference type="PROSITE" id="PS51762"/>
    </source>
</evidence>
<dbReference type="InterPro" id="IPR050546">
    <property type="entry name" value="Glycosyl_Hydrlase_16"/>
</dbReference>
<evidence type="ECO:0000256" key="4">
    <source>
        <dbReference type="SAM" id="SignalP"/>
    </source>
</evidence>
<dbReference type="InterPro" id="IPR000757">
    <property type="entry name" value="Beta-glucanase-like"/>
</dbReference>
<evidence type="ECO:0000256" key="3">
    <source>
        <dbReference type="ARBA" id="ARBA00023295"/>
    </source>
</evidence>
<keyword evidence="3 6" id="KW-0326">Glycosidase</keyword>
<dbReference type="PROSITE" id="PS51762">
    <property type="entry name" value="GH16_2"/>
    <property type="match status" value="1"/>
</dbReference>